<feature type="domain" description="MYND-type" evidence="5">
    <location>
        <begin position="277"/>
        <end position="323"/>
    </location>
</feature>
<evidence type="ECO:0000256" key="4">
    <source>
        <dbReference type="PROSITE-ProRule" id="PRU00134"/>
    </source>
</evidence>
<dbReference type="PROSITE" id="PS50865">
    <property type="entry name" value="ZF_MYND_2"/>
    <property type="match status" value="1"/>
</dbReference>
<name>A0A067SAA2_GALM3</name>
<dbReference type="Proteomes" id="UP000027222">
    <property type="component" value="Unassembled WGS sequence"/>
</dbReference>
<evidence type="ECO:0000259" key="5">
    <source>
        <dbReference type="PROSITE" id="PS50865"/>
    </source>
</evidence>
<dbReference type="SUPFAM" id="SSF144232">
    <property type="entry name" value="HIT/MYND zinc finger-like"/>
    <property type="match status" value="1"/>
</dbReference>
<dbReference type="InterPro" id="IPR002893">
    <property type="entry name" value="Znf_MYND"/>
</dbReference>
<keyword evidence="2 4" id="KW-0863">Zinc-finger</keyword>
<keyword evidence="7" id="KW-1185">Reference proteome</keyword>
<protein>
    <recommendedName>
        <fullName evidence="5">MYND-type domain-containing protein</fullName>
    </recommendedName>
</protein>
<gene>
    <name evidence="6" type="ORF">GALMADRAFT_216173</name>
</gene>
<dbReference type="HOGENOM" id="CLU_041170_0_0_1"/>
<evidence type="ECO:0000256" key="2">
    <source>
        <dbReference type="ARBA" id="ARBA00022771"/>
    </source>
</evidence>
<sequence length="517" mass="59046">MPLTVTEYPPCYLAKSSPEIWDAQFEALFRERATPTTAKGFFDAKVLEERKNFSAGWHQVRLEEYAGLKRALCELQYDVSLEAATFLTSLDLTNKWLSASVSVREKHVLIGIANACAVSPNLNQARLCCAKELRVAYLSNNGEALLDLVDVIAPDDLSEKPSEPRYIHNEEWDHFQSVHQDFKDDVERVTLGTILVLRTKIITHVLQFIICSFLDMELPVVPVLKKSRAQEKKQPLASERLDNKAKLKACGKEKYNEIAAERKTAYQERKANKISECHQCGKMAKTREVFKRCIACGKIGREVLYCSKECQAANWKTEHKFTCGKPLDFETANTLATMIPKSTELPASLFPPPAPGFKRPLELLEQMKTLSEHPTYDYAVHRSVYENGENIGLMTYPHPEAKKMFRLYRERAVTTGHLLSVAFMCEYILWDFEIRGSQDFTREKVIEQLSREYRLTVEDLSNQLKRLDEMRASRPGCRPTICCGPDRHDKILRNLQCDRAMAVMGCYVALDKGQESI</sequence>
<dbReference type="Pfam" id="PF01753">
    <property type="entry name" value="zf-MYND"/>
    <property type="match status" value="1"/>
</dbReference>
<reference evidence="7" key="1">
    <citation type="journal article" date="2014" name="Proc. Natl. Acad. Sci. U.S.A.">
        <title>Extensive sampling of basidiomycete genomes demonstrates inadequacy of the white-rot/brown-rot paradigm for wood decay fungi.</title>
        <authorList>
            <person name="Riley R."/>
            <person name="Salamov A.A."/>
            <person name="Brown D.W."/>
            <person name="Nagy L.G."/>
            <person name="Floudas D."/>
            <person name="Held B.W."/>
            <person name="Levasseur A."/>
            <person name="Lombard V."/>
            <person name="Morin E."/>
            <person name="Otillar R."/>
            <person name="Lindquist E.A."/>
            <person name="Sun H."/>
            <person name="LaButti K.M."/>
            <person name="Schmutz J."/>
            <person name="Jabbour D."/>
            <person name="Luo H."/>
            <person name="Baker S.E."/>
            <person name="Pisabarro A.G."/>
            <person name="Walton J.D."/>
            <person name="Blanchette R.A."/>
            <person name="Henrissat B."/>
            <person name="Martin F."/>
            <person name="Cullen D."/>
            <person name="Hibbett D.S."/>
            <person name="Grigoriev I.V."/>
        </authorList>
    </citation>
    <scope>NUCLEOTIDE SEQUENCE [LARGE SCALE GENOMIC DNA]</scope>
    <source>
        <strain evidence="7">CBS 339.88</strain>
    </source>
</reference>
<keyword evidence="1" id="KW-0479">Metal-binding</keyword>
<dbReference type="OrthoDB" id="3020010at2759"/>
<accession>A0A067SAA2</accession>
<dbReference type="AlphaFoldDB" id="A0A067SAA2"/>
<evidence type="ECO:0000256" key="1">
    <source>
        <dbReference type="ARBA" id="ARBA00022723"/>
    </source>
</evidence>
<evidence type="ECO:0000313" key="6">
    <source>
        <dbReference type="EMBL" id="KDR67786.1"/>
    </source>
</evidence>
<proteinExistence type="predicted"/>
<dbReference type="GO" id="GO:0008270">
    <property type="term" value="F:zinc ion binding"/>
    <property type="evidence" value="ECO:0007669"/>
    <property type="project" value="UniProtKB-KW"/>
</dbReference>
<evidence type="ECO:0000256" key="3">
    <source>
        <dbReference type="ARBA" id="ARBA00022833"/>
    </source>
</evidence>
<dbReference type="EMBL" id="KL142412">
    <property type="protein sequence ID" value="KDR67786.1"/>
    <property type="molecule type" value="Genomic_DNA"/>
</dbReference>
<organism evidence="6 7">
    <name type="scientific">Galerina marginata (strain CBS 339.88)</name>
    <dbReference type="NCBI Taxonomy" id="685588"/>
    <lineage>
        <taxon>Eukaryota</taxon>
        <taxon>Fungi</taxon>
        <taxon>Dikarya</taxon>
        <taxon>Basidiomycota</taxon>
        <taxon>Agaricomycotina</taxon>
        <taxon>Agaricomycetes</taxon>
        <taxon>Agaricomycetidae</taxon>
        <taxon>Agaricales</taxon>
        <taxon>Agaricineae</taxon>
        <taxon>Strophariaceae</taxon>
        <taxon>Galerina</taxon>
    </lineage>
</organism>
<dbReference type="Gene3D" id="6.10.140.2220">
    <property type="match status" value="1"/>
</dbReference>
<evidence type="ECO:0000313" key="7">
    <source>
        <dbReference type="Proteomes" id="UP000027222"/>
    </source>
</evidence>
<keyword evidence="3" id="KW-0862">Zinc</keyword>